<evidence type="ECO:0000256" key="12">
    <source>
        <dbReference type="ARBA" id="ARBA00048028"/>
    </source>
</evidence>
<dbReference type="GO" id="GO:0006177">
    <property type="term" value="P:GMP biosynthetic process"/>
    <property type="evidence" value="ECO:0007669"/>
    <property type="project" value="UniProtKB-KW"/>
</dbReference>
<dbReference type="Pfam" id="PF00478">
    <property type="entry name" value="IMPDH"/>
    <property type="match status" value="1"/>
</dbReference>
<evidence type="ECO:0000256" key="2">
    <source>
        <dbReference type="ARBA" id="ARBA00005502"/>
    </source>
</evidence>
<dbReference type="AlphaFoldDB" id="A0A6J6VQN0"/>
<reference evidence="15" key="1">
    <citation type="submission" date="2020-05" db="EMBL/GenBank/DDBJ databases">
        <authorList>
            <person name="Chiriac C."/>
            <person name="Salcher M."/>
            <person name="Ghai R."/>
            <person name="Kavagutti S V."/>
        </authorList>
    </citation>
    <scope>NUCLEOTIDE SEQUENCE</scope>
</reference>
<keyword evidence="6" id="KW-0332">GMP biosynthesis</keyword>
<dbReference type="InterPro" id="IPR013785">
    <property type="entry name" value="Aldolase_TIM"/>
</dbReference>
<keyword evidence="10" id="KW-0520">NAD</keyword>
<keyword evidence="11" id="KW-0129">CBS domain</keyword>
<dbReference type="CDD" id="cd04601">
    <property type="entry name" value="CBS_pair_IMPDH"/>
    <property type="match status" value="1"/>
</dbReference>
<evidence type="ECO:0000256" key="10">
    <source>
        <dbReference type="ARBA" id="ARBA00023027"/>
    </source>
</evidence>
<dbReference type="GO" id="GO:0046872">
    <property type="term" value="F:metal ion binding"/>
    <property type="evidence" value="ECO:0007669"/>
    <property type="project" value="UniProtKB-KW"/>
</dbReference>
<dbReference type="InterPro" id="IPR015875">
    <property type="entry name" value="IMP_DH/GMP_Rdtase_CS"/>
</dbReference>
<evidence type="ECO:0000256" key="13">
    <source>
        <dbReference type="SAM" id="MobiDB-lite"/>
    </source>
</evidence>
<dbReference type="InterPro" id="IPR005990">
    <property type="entry name" value="IMP_DH"/>
</dbReference>
<evidence type="ECO:0000256" key="5">
    <source>
        <dbReference type="ARBA" id="ARBA00022737"/>
    </source>
</evidence>
<keyword evidence="4" id="KW-0479">Metal-binding</keyword>
<evidence type="ECO:0000259" key="14">
    <source>
        <dbReference type="PROSITE" id="PS51371"/>
    </source>
</evidence>
<dbReference type="SMART" id="SM01240">
    <property type="entry name" value="IMPDH"/>
    <property type="match status" value="1"/>
</dbReference>
<comment type="catalytic activity">
    <reaction evidence="12">
        <text>IMP + NAD(+) + H2O = XMP + NADH + H(+)</text>
        <dbReference type="Rhea" id="RHEA:11708"/>
        <dbReference type="ChEBI" id="CHEBI:15377"/>
        <dbReference type="ChEBI" id="CHEBI:15378"/>
        <dbReference type="ChEBI" id="CHEBI:57464"/>
        <dbReference type="ChEBI" id="CHEBI:57540"/>
        <dbReference type="ChEBI" id="CHEBI:57945"/>
        <dbReference type="ChEBI" id="CHEBI:58053"/>
        <dbReference type="EC" id="1.1.1.205"/>
    </reaction>
</comment>
<evidence type="ECO:0000256" key="11">
    <source>
        <dbReference type="ARBA" id="ARBA00023122"/>
    </source>
</evidence>
<dbReference type="Gene3D" id="3.20.20.70">
    <property type="entry name" value="Aldolase class I"/>
    <property type="match status" value="1"/>
</dbReference>
<dbReference type="SMART" id="SM00116">
    <property type="entry name" value="CBS"/>
    <property type="match status" value="2"/>
</dbReference>
<gene>
    <name evidence="15" type="ORF">UFOPK2921_00466</name>
    <name evidence="16" type="ORF">UFOPK4275_01050</name>
</gene>
<dbReference type="EMBL" id="CAFBQJ010000205">
    <property type="protein sequence ID" value="CAB5053421.1"/>
    <property type="molecule type" value="Genomic_DNA"/>
</dbReference>
<evidence type="ECO:0000256" key="3">
    <source>
        <dbReference type="ARBA" id="ARBA00011881"/>
    </source>
</evidence>
<proteinExistence type="inferred from homology"/>
<evidence type="ECO:0000256" key="9">
    <source>
        <dbReference type="ARBA" id="ARBA00023002"/>
    </source>
</evidence>
<evidence type="ECO:0000256" key="1">
    <source>
        <dbReference type="ARBA" id="ARBA00001958"/>
    </source>
</evidence>
<dbReference type="EMBL" id="CAEZZV010000042">
    <property type="protein sequence ID" value="CAB4774742.1"/>
    <property type="molecule type" value="Genomic_DNA"/>
</dbReference>
<comment type="subunit">
    <text evidence="3">Homotetramer.</text>
</comment>
<evidence type="ECO:0000313" key="16">
    <source>
        <dbReference type="EMBL" id="CAB5053421.1"/>
    </source>
</evidence>
<dbReference type="InterPro" id="IPR046342">
    <property type="entry name" value="CBS_dom_sf"/>
</dbReference>
<dbReference type="PROSITE" id="PS51371">
    <property type="entry name" value="CBS"/>
    <property type="match status" value="2"/>
</dbReference>
<feature type="domain" description="CBS" evidence="14">
    <location>
        <begin position="166"/>
        <end position="223"/>
    </location>
</feature>
<keyword evidence="9" id="KW-0560">Oxidoreductase</keyword>
<evidence type="ECO:0000313" key="15">
    <source>
        <dbReference type="EMBL" id="CAB4774742.1"/>
    </source>
</evidence>
<dbReference type="PANTHER" id="PTHR11911:SF111">
    <property type="entry name" value="INOSINE-5'-MONOPHOSPHATE DEHYDROGENASE"/>
    <property type="match status" value="1"/>
</dbReference>
<dbReference type="NCBIfam" id="TIGR01302">
    <property type="entry name" value="IMP_dehydrog"/>
    <property type="match status" value="1"/>
</dbReference>
<dbReference type="PANTHER" id="PTHR11911">
    <property type="entry name" value="INOSINE-5-MONOPHOSPHATE DEHYDROGENASE RELATED"/>
    <property type="match status" value="1"/>
</dbReference>
<dbReference type="HAMAP" id="MF_01964">
    <property type="entry name" value="IMPDH"/>
    <property type="match status" value="1"/>
</dbReference>
<dbReference type="CDD" id="cd00381">
    <property type="entry name" value="IMPDH"/>
    <property type="match status" value="1"/>
</dbReference>
<evidence type="ECO:0000256" key="8">
    <source>
        <dbReference type="ARBA" id="ARBA00022958"/>
    </source>
</evidence>
<dbReference type="GO" id="GO:0006183">
    <property type="term" value="P:GTP biosynthetic process"/>
    <property type="evidence" value="ECO:0007669"/>
    <property type="project" value="TreeGrafter"/>
</dbReference>
<keyword evidence="7" id="KW-0658">Purine biosynthesis</keyword>
<dbReference type="Pfam" id="PF00571">
    <property type="entry name" value="CBS"/>
    <property type="match status" value="2"/>
</dbReference>
<feature type="domain" description="CBS" evidence="14">
    <location>
        <begin position="104"/>
        <end position="162"/>
    </location>
</feature>
<dbReference type="SUPFAM" id="SSF51412">
    <property type="entry name" value="Inosine monophosphate dehydrogenase (IMPDH)"/>
    <property type="match status" value="1"/>
</dbReference>
<dbReference type="GO" id="GO:0003938">
    <property type="term" value="F:IMP dehydrogenase activity"/>
    <property type="evidence" value="ECO:0007669"/>
    <property type="project" value="UniProtKB-EC"/>
</dbReference>
<dbReference type="InterPro" id="IPR001093">
    <property type="entry name" value="IMP_DH_GMPRt"/>
</dbReference>
<name>A0A6J6VQN0_9ZZZZ</name>
<accession>A0A6J6VQN0</accession>
<protein>
    <submittedName>
        <fullName evidence="15">Unannotated protein</fullName>
    </submittedName>
</protein>
<evidence type="ECO:0000256" key="7">
    <source>
        <dbReference type="ARBA" id="ARBA00022755"/>
    </source>
</evidence>
<feature type="region of interest" description="Disordered" evidence="13">
    <location>
        <begin position="414"/>
        <end position="437"/>
    </location>
</feature>
<dbReference type="InterPro" id="IPR000644">
    <property type="entry name" value="CBS_dom"/>
</dbReference>
<comment type="similarity">
    <text evidence="2">Belongs to the IMPDH/GMPR family.</text>
</comment>
<organism evidence="15">
    <name type="scientific">freshwater metagenome</name>
    <dbReference type="NCBI Taxonomy" id="449393"/>
    <lineage>
        <taxon>unclassified sequences</taxon>
        <taxon>metagenomes</taxon>
        <taxon>ecological metagenomes</taxon>
    </lineage>
</organism>
<keyword evidence="5" id="KW-0677">Repeat</keyword>
<keyword evidence="8" id="KW-0630">Potassium</keyword>
<dbReference type="SUPFAM" id="SSF54631">
    <property type="entry name" value="CBS-domain pair"/>
    <property type="match status" value="1"/>
</dbReference>
<evidence type="ECO:0000256" key="4">
    <source>
        <dbReference type="ARBA" id="ARBA00022723"/>
    </source>
</evidence>
<comment type="cofactor">
    <cofactor evidence="1">
        <name>K(+)</name>
        <dbReference type="ChEBI" id="CHEBI:29103"/>
    </cofactor>
</comment>
<evidence type="ECO:0000256" key="6">
    <source>
        <dbReference type="ARBA" id="ARBA00022749"/>
    </source>
</evidence>
<sequence length="508" mass="53219">MTATTARESNESIFTTTQAYTFDDVVIVPAFSSTLPDAVDVSAVFSRDIRLASPLISAAMDRVTESKMAIAMARSGGLGVIHRNMSIAEQSQQVVRVKRSQSGWITDPVTLSISATLQDAEDIMSQFHISGVPIVDAERKLVGILTNRDTRFCEAQDFSRSVADFMTAAPLITAPMGTTLAQARTILGKHRLEKLPLVDSDGTLMGLITVKDILKATEHPHATQDERGRLRCGAAVGVGADLEERVNALVKAGVDAVCIDTAHGHSLGVLNAIRRIRSDWPDLAIVAGNVVTAEGVEALVEAGADTVKVGVGAGSICTTRVVSGAGLPQLSAIWEAARAADRLNIPIIGDGGVAYSGDIVKAIAAGASTVMIGSMLAGADESPGEVELFEGRRYKSYRGMGSLGAMSGYSADRYGSGQSTVESQSERSGKIAPEGIEGRVPATGSVLDVIAQMLGGLRSGMGYAGAASIAELQTSARFRIVTAAGRAESHPHDVTITKEAPNYQRSSH</sequence>
<dbReference type="FunFam" id="3.20.20.70:FF:000003">
    <property type="entry name" value="GMP reductase"/>
    <property type="match status" value="1"/>
</dbReference>
<dbReference type="PROSITE" id="PS00487">
    <property type="entry name" value="IMP_DH_GMP_RED"/>
    <property type="match status" value="1"/>
</dbReference>
<dbReference type="PIRSF" id="PIRSF000130">
    <property type="entry name" value="IMPDH"/>
    <property type="match status" value="1"/>
</dbReference>